<dbReference type="GO" id="GO:0000921">
    <property type="term" value="P:septin ring assembly"/>
    <property type="evidence" value="ECO:0007669"/>
    <property type="project" value="InterPro"/>
</dbReference>
<dbReference type="eggNOG" id="COG4477">
    <property type="taxonomic scope" value="Bacteria"/>
</dbReference>
<evidence type="ECO:0000256" key="9">
    <source>
        <dbReference type="SAM" id="Coils"/>
    </source>
</evidence>
<evidence type="ECO:0000256" key="2">
    <source>
        <dbReference type="ARBA" id="ARBA00022618"/>
    </source>
</evidence>
<keyword evidence="3" id="KW-0812">Transmembrane</keyword>
<dbReference type="Proteomes" id="UP000018896">
    <property type="component" value="Unassembled WGS sequence"/>
</dbReference>
<keyword evidence="4" id="KW-1133">Transmembrane helix</keyword>
<comment type="caution">
    <text evidence="10">The sequence shown here is derived from an EMBL/GenBank/DDBJ whole genome shotgun (WGS) entry which is preliminary data.</text>
</comment>
<evidence type="ECO:0000313" key="11">
    <source>
        <dbReference type="Proteomes" id="UP000018896"/>
    </source>
</evidence>
<dbReference type="STRING" id="1236973.JCM9157_1197"/>
<name>W4QPW7_HALA3</name>
<evidence type="ECO:0000256" key="4">
    <source>
        <dbReference type="ARBA" id="ARBA00022989"/>
    </source>
</evidence>
<evidence type="ECO:0000313" key="10">
    <source>
        <dbReference type="EMBL" id="GAE34155.1"/>
    </source>
</evidence>
<dbReference type="GO" id="GO:0000917">
    <property type="term" value="P:division septum assembly"/>
    <property type="evidence" value="ECO:0007669"/>
    <property type="project" value="UniProtKB-KW"/>
</dbReference>
<evidence type="ECO:0000256" key="3">
    <source>
        <dbReference type="ARBA" id="ARBA00022692"/>
    </source>
</evidence>
<feature type="coiled-coil region" evidence="9">
    <location>
        <begin position="210"/>
        <end position="291"/>
    </location>
</feature>
<keyword evidence="8" id="KW-0131">Cell cycle</keyword>
<evidence type="ECO:0000256" key="6">
    <source>
        <dbReference type="ARBA" id="ARBA00023136"/>
    </source>
</evidence>
<evidence type="ECO:0000256" key="1">
    <source>
        <dbReference type="ARBA" id="ARBA00004162"/>
    </source>
</evidence>
<feature type="coiled-coil region" evidence="9">
    <location>
        <begin position="73"/>
        <end position="100"/>
    </location>
</feature>
<evidence type="ECO:0000256" key="8">
    <source>
        <dbReference type="ARBA" id="ARBA00023306"/>
    </source>
</evidence>
<gene>
    <name evidence="10" type="ORF">JCM9157_1197</name>
</gene>
<dbReference type="GO" id="GO:0005886">
    <property type="term" value="C:plasma membrane"/>
    <property type="evidence" value="ECO:0007669"/>
    <property type="project" value="UniProtKB-SubCell"/>
</dbReference>
<proteinExistence type="predicted"/>
<keyword evidence="5 9" id="KW-0175">Coiled coil</keyword>
<dbReference type="AlphaFoldDB" id="W4QPW7"/>
<keyword evidence="2" id="KW-0132">Cell division</keyword>
<protein>
    <submittedName>
        <fullName evidence="10">Septation ring formation regulator EzrA</fullName>
    </submittedName>
</protein>
<evidence type="ECO:0000256" key="5">
    <source>
        <dbReference type="ARBA" id="ARBA00023054"/>
    </source>
</evidence>
<dbReference type="InterPro" id="IPR010379">
    <property type="entry name" value="EzrA"/>
</dbReference>
<reference evidence="10 11" key="1">
    <citation type="journal article" date="2014" name="Genome Announc.">
        <title>Draft Genome Sequences of Three Alkaliphilic Bacillus Strains, Bacillus wakoensis JCM 9140T, Bacillus akibai JCM 9157T, and Bacillus hemicellulosilyticus JCM 9152T.</title>
        <authorList>
            <person name="Yuki M."/>
            <person name="Oshima K."/>
            <person name="Suda W."/>
            <person name="Oshida Y."/>
            <person name="Kitamura K."/>
            <person name="Iida T."/>
            <person name="Hattori M."/>
            <person name="Ohkuma M."/>
        </authorList>
    </citation>
    <scope>NUCLEOTIDE SEQUENCE [LARGE SCALE GENOMIC DNA]</scope>
    <source>
        <strain evidence="10 11">JCM 9157</strain>
    </source>
</reference>
<keyword evidence="11" id="KW-1185">Reference proteome</keyword>
<keyword evidence="7" id="KW-0717">Septation</keyword>
<dbReference type="GO" id="GO:0005940">
    <property type="term" value="C:septin ring"/>
    <property type="evidence" value="ECO:0007669"/>
    <property type="project" value="InterPro"/>
</dbReference>
<dbReference type="EMBL" id="BAUV01000006">
    <property type="protein sequence ID" value="GAE34155.1"/>
    <property type="molecule type" value="Genomic_DNA"/>
</dbReference>
<accession>W4QPW7</accession>
<sequence>MNRDVPEEIGKVKNLHMSGQTEEKFETWRNEWDDIVGSILPDIEERLFDIEDLAAKNRFKKAKDLTVVTEKRLNGIEEQIKQLLEDVSKLVESAEQNQSEIDVVRAAYKDLYTTVTKKRGSLGKSLPLIDERLDKVNELLESFEQATADGSYLQAREYLMDANALIEDLVSLVEQYPKLLVQVETKIPAEFKEIRGGIQEMQEAGYELHTFSLDSRLDQMETELEKLKNDLTELRYEGVEEKLAELSNQIEQLYDTLDYEVDSKLYVENKLEELNQQIVIVAENVEALSNETLEVQQSYFVSKQQIEAQKQISDNVVELKNDLYVISDLAEHQKQTFTSIRELVDEWYTELEKMESLVSAEKETLFALREDERKAKETLLSLKGTMVDINRALKKSNIPGLPERAIEQLGEAEEKLMTATDYLEQIPLELGRINVLVTEAEEMVKKNHQYILETIETAELAENVIQFGNRYRSRSQDVATGLLEAELLFRQFEYEEAIECAVRVIEKYEPNVLDIVKDFATV</sequence>
<keyword evidence="6" id="KW-0472">Membrane</keyword>
<organism evidence="10 11">
    <name type="scientific">Halalkalibacter akibai (strain ATCC 43226 / DSM 21942 / CIP 109018 / JCM 9157 / 1139)</name>
    <name type="common">Bacillus akibai</name>
    <dbReference type="NCBI Taxonomy" id="1236973"/>
    <lineage>
        <taxon>Bacteria</taxon>
        <taxon>Bacillati</taxon>
        <taxon>Bacillota</taxon>
        <taxon>Bacilli</taxon>
        <taxon>Bacillales</taxon>
        <taxon>Bacillaceae</taxon>
        <taxon>Halalkalibacter</taxon>
    </lineage>
</organism>
<evidence type="ECO:0000256" key="7">
    <source>
        <dbReference type="ARBA" id="ARBA00023210"/>
    </source>
</evidence>
<comment type="subcellular location">
    <subcellularLocation>
        <location evidence="1">Cell membrane</location>
        <topology evidence="1">Single-pass membrane protein</topology>
    </subcellularLocation>
</comment>
<dbReference type="Pfam" id="PF06160">
    <property type="entry name" value="EzrA"/>
    <property type="match status" value="1"/>
</dbReference>